<evidence type="ECO:0000313" key="1">
    <source>
        <dbReference type="EMBL" id="NYJ04361.1"/>
    </source>
</evidence>
<comment type="caution">
    <text evidence="1">The sequence shown here is derived from an EMBL/GenBank/DDBJ whole genome shotgun (WGS) entry which is preliminary data.</text>
</comment>
<gene>
    <name evidence="1" type="ORF">GGQ55_000639</name>
</gene>
<keyword evidence="1" id="KW-0255">Endonuclease</keyword>
<keyword evidence="1" id="KW-0378">Hydrolase</keyword>
<dbReference type="AlphaFoldDB" id="A0A853CB34"/>
<keyword evidence="1" id="KW-0540">Nuclease</keyword>
<dbReference type="EMBL" id="JACBZT010000001">
    <property type="protein sequence ID" value="NYJ04361.1"/>
    <property type="molecule type" value="Genomic_DNA"/>
</dbReference>
<reference evidence="1 2" key="1">
    <citation type="submission" date="2020-07" db="EMBL/GenBank/DDBJ databases">
        <title>Sequencing the genomes of 1000 actinobacteria strains.</title>
        <authorList>
            <person name="Klenk H.-P."/>
        </authorList>
    </citation>
    <scope>NUCLEOTIDE SEQUENCE [LARGE SCALE GENOMIC DNA]</scope>
    <source>
        <strain evidence="1 2">DSM 104001</strain>
    </source>
</reference>
<dbReference type="Proteomes" id="UP000541969">
    <property type="component" value="Unassembled WGS sequence"/>
</dbReference>
<dbReference type="RefSeq" id="WP_179715088.1">
    <property type="nucleotide sequence ID" value="NZ_JACBZT010000001.1"/>
</dbReference>
<organism evidence="1 2">
    <name type="scientific">Petropleomorpha daqingensis</name>
    <dbReference type="NCBI Taxonomy" id="2026353"/>
    <lineage>
        <taxon>Bacteria</taxon>
        <taxon>Bacillati</taxon>
        <taxon>Actinomycetota</taxon>
        <taxon>Actinomycetes</taxon>
        <taxon>Geodermatophilales</taxon>
        <taxon>Geodermatophilaceae</taxon>
        <taxon>Petropleomorpha</taxon>
    </lineage>
</organism>
<sequence>MDGIPLGASYTWKEARARGVTRGQIALDGLPIARGLYVSRAFAPTLAVRCRAWTKLLPPDATFGLETAAALLGAQLRPPAAVQIVLRPRPVLPRRGGLQVHVRDLREDDVVVEDGLRITSGAQTFLDLAARLPPAELVAVGDALMRAGHLTADELSARLARADGVRGVTRGRACAPLLTPEAQSRPESLVRYWIHIAGLPLPTPQVPVRDRWGREIVHADLGYEEWKVALEYEGRQHADPEQFGRDIDRYSLMGADGWLLLRYAGRHLARPATIVDRTERALRSRGWRR</sequence>
<accession>A0A853CB34</accession>
<proteinExistence type="predicted"/>
<evidence type="ECO:0000313" key="2">
    <source>
        <dbReference type="Proteomes" id="UP000541969"/>
    </source>
</evidence>
<protein>
    <submittedName>
        <fullName evidence="1">Very-short-patch-repair endonuclease</fullName>
    </submittedName>
</protein>
<keyword evidence="2" id="KW-1185">Reference proteome</keyword>
<name>A0A853CB34_9ACTN</name>
<dbReference type="GO" id="GO:0004519">
    <property type="term" value="F:endonuclease activity"/>
    <property type="evidence" value="ECO:0007669"/>
    <property type="project" value="UniProtKB-KW"/>
</dbReference>